<keyword evidence="2" id="KW-1185">Reference proteome</keyword>
<protein>
    <recommendedName>
        <fullName evidence="3">DUF937 domain-containing protein</fullName>
    </recommendedName>
</protein>
<dbReference type="STRING" id="1123272.SAMN02745824_2755"/>
<dbReference type="RefSeq" id="WP_074205734.1">
    <property type="nucleotide sequence ID" value="NZ_FSQW01000002.1"/>
</dbReference>
<evidence type="ECO:0000313" key="2">
    <source>
        <dbReference type="Proteomes" id="UP000185192"/>
    </source>
</evidence>
<dbReference type="Proteomes" id="UP000185192">
    <property type="component" value="Unassembled WGS sequence"/>
</dbReference>
<name>A0A1N6GB96_9SPHN</name>
<reference evidence="2" key="1">
    <citation type="submission" date="2016-11" db="EMBL/GenBank/DDBJ databases">
        <authorList>
            <person name="Varghese N."/>
            <person name="Submissions S."/>
        </authorList>
    </citation>
    <scope>NUCLEOTIDE SEQUENCE [LARGE SCALE GENOMIC DNA]</scope>
    <source>
        <strain evidence="2">DSM 22363</strain>
    </source>
</reference>
<sequence length="191" mass="18583">MNIMDVLQQSGGIGNMAKELGISENVAQAGAAALLPAILGGFKKTTQAQPSGLDGLGGLLGQLGGGGLLDSVLAPQQTPVQQGNEVLGQIFGSKEVSRTVAAGAEQQTGISSDLLKKMLPVVAMMVAGYMAKQSGGNSGNGGGLGGLIGGLLGGGSQSSGGGLGGLGSLLDLDGDGNPLDDIINMAGKLAR</sequence>
<dbReference type="OrthoDB" id="5526542at2"/>
<proteinExistence type="predicted"/>
<gene>
    <name evidence="1" type="ORF">SAMN02745824_2755</name>
</gene>
<evidence type="ECO:0000313" key="1">
    <source>
        <dbReference type="EMBL" id="SIO04805.1"/>
    </source>
</evidence>
<dbReference type="Pfam" id="PF06078">
    <property type="entry name" value="DUF937"/>
    <property type="match status" value="1"/>
</dbReference>
<dbReference type="EMBL" id="FSQW01000002">
    <property type="protein sequence ID" value="SIO04805.1"/>
    <property type="molecule type" value="Genomic_DNA"/>
</dbReference>
<organism evidence="1 2">
    <name type="scientific">Parasphingorhabdus marina DSM 22363</name>
    <dbReference type="NCBI Taxonomy" id="1123272"/>
    <lineage>
        <taxon>Bacteria</taxon>
        <taxon>Pseudomonadati</taxon>
        <taxon>Pseudomonadota</taxon>
        <taxon>Alphaproteobacteria</taxon>
        <taxon>Sphingomonadales</taxon>
        <taxon>Sphingomonadaceae</taxon>
        <taxon>Parasphingorhabdus</taxon>
    </lineage>
</organism>
<dbReference type="AlphaFoldDB" id="A0A1N6GB96"/>
<evidence type="ECO:0008006" key="3">
    <source>
        <dbReference type="Google" id="ProtNLM"/>
    </source>
</evidence>
<accession>A0A1N6GB96</accession>
<dbReference type="InterPro" id="IPR009282">
    <property type="entry name" value="DUF937"/>
</dbReference>